<dbReference type="FunFam" id="3.40.50.10140:FF:000005">
    <property type="entry name" value="Myeloid differentiation primary response protein MyD88"/>
    <property type="match status" value="1"/>
</dbReference>
<evidence type="ECO:0000256" key="4">
    <source>
        <dbReference type="ARBA" id="ARBA00022859"/>
    </source>
</evidence>
<organism evidence="10">
    <name type="scientific">Miichthys miiuy</name>
    <name type="common">Mi-iuy croaker</name>
    <name type="synonym">Sciaena miiuy</name>
    <dbReference type="NCBI Taxonomy" id="240162"/>
    <lineage>
        <taxon>Eukaryota</taxon>
        <taxon>Metazoa</taxon>
        <taxon>Chordata</taxon>
        <taxon>Craniata</taxon>
        <taxon>Vertebrata</taxon>
        <taxon>Euteleostomi</taxon>
        <taxon>Actinopterygii</taxon>
        <taxon>Neopterygii</taxon>
        <taxon>Teleostei</taxon>
        <taxon>Neoteleostei</taxon>
        <taxon>Acanthomorphata</taxon>
        <taxon>Eupercaria</taxon>
        <taxon>Sciaenidae</taxon>
        <taxon>Miichthys</taxon>
    </lineage>
</organism>
<evidence type="ECO:0000256" key="6">
    <source>
        <dbReference type="ARBA" id="ARBA00054956"/>
    </source>
</evidence>
<name>H9C1E7_MIIMI</name>
<dbReference type="PROSITE" id="PS50017">
    <property type="entry name" value="DEATH_DOMAIN"/>
    <property type="match status" value="1"/>
</dbReference>
<keyword evidence="4 7" id="KW-0391">Immunity</keyword>
<dbReference type="GO" id="GO:0006954">
    <property type="term" value="P:inflammatory response"/>
    <property type="evidence" value="ECO:0007669"/>
    <property type="project" value="UniProtKB-KW"/>
</dbReference>
<dbReference type="Pfam" id="PF00531">
    <property type="entry name" value="Death"/>
    <property type="match status" value="1"/>
</dbReference>
<dbReference type="SMART" id="SM00255">
    <property type="entry name" value="TIR"/>
    <property type="match status" value="1"/>
</dbReference>
<dbReference type="GO" id="GO:0070976">
    <property type="term" value="F:TIR domain binding"/>
    <property type="evidence" value="ECO:0007669"/>
    <property type="project" value="InterPro"/>
</dbReference>
<evidence type="ECO:0000256" key="1">
    <source>
        <dbReference type="ARBA" id="ARBA00004496"/>
    </source>
</evidence>
<dbReference type="PANTHER" id="PTHR15079">
    <property type="entry name" value="MYD88"/>
    <property type="match status" value="1"/>
</dbReference>
<keyword evidence="5 7" id="KW-0395">Inflammatory response</keyword>
<evidence type="ECO:0000256" key="5">
    <source>
        <dbReference type="ARBA" id="ARBA00023198"/>
    </source>
</evidence>
<dbReference type="GO" id="GO:0005886">
    <property type="term" value="C:plasma membrane"/>
    <property type="evidence" value="ECO:0007669"/>
    <property type="project" value="TreeGrafter"/>
</dbReference>
<dbReference type="InterPro" id="IPR017281">
    <property type="entry name" value="Myelin_different_resp_MyD88"/>
</dbReference>
<dbReference type="PROSITE" id="PS50104">
    <property type="entry name" value="TIR"/>
    <property type="match status" value="1"/>
</dbReference>
<gene>
    <name evidence="11" type="primary">MYD88</name>
</gene>
<dbReference type="GO" id="GO:0043123">
    <property type="term" value="P:positive regulation of canonical NF-kappaB signal transduction"/>
    <property type="evidence" value="ECO:0007669"/>
    <property type="project" value="InterPro"/>
</dbReference>
<dbReference type="GO" id="GO:0050830">
    <property type="term" value="P:defense response to Gram-positive bacterium"/>
    <property type="evidence" value="ECO:0007669"/>
    <property type="project" value="TreeGrafter"/>
</dbReference>
<dbReference type="Gene3D" id="3.40.50.10140">
    <property type="entry name" value="Toll/interleukin-1 receptor homology (TIR) domain"/>
    <property type="match status" value="1"/>
</dbReference>
<evidence type="ECO:0000256" key="2">
    <source>
        <dbReference type="ARBA" id="ARBA00022490"/>
    </source>
</evidence>
<comment type="function">
    <text evidence="6 7">Adapter protein involved in the Toll-like receptor and IL-1 receptor signaling pathway in the innate immune response.</text>
</comment>
<evidence type="ECO:0000259" key="9">
    <source>
        <dbReference type="PROSITE" id="PS50104"/>
    </source>
</evidence>
<dbReference type="InterPro" id="IPR000488">
    <property type="entry name" value="Death_dom"/>
</dbReference>
<dbReference type="FunFam" id="1.10.533.10:FF:000029">
    <property type="entry name" value="Myeloid differentiation primary response protein MyD88"/>
    <property type="match status" value="1"/>
</dbReference>
<dbReference type="GO" id="GO:0034142">
    <property type="term" value="P:toll-like receptor 4 signaling pathway"/>
    <property type="evidence" value="ECO:0007669"/>
    <property type="project" value="TreeGrafter"/>
</dbReference>
<dbReference type="SUPFAM" id="SSF47986">
    <property type="entry name" value="DEATH domain"/>
    <property type="match status" value="1"/>
</dbReference>
<dbReference type="SMART" id="SM00005">
    <property type="entry name" value="DEATH"/>
    <property type="match status" value="1"/>
</dbReference>
<dbReference type="EMBL" id="JQ178357">
    <property type="protein sequence ID" value="AFE85503.1"/>
    <property type="molecule type" value="Genomic_DNA"/>
</dbReference>
<dbReference type="GO" id="GO:0005737">
    <property type="term" value="C:cytoplasm"/>
    <property type="evidence" value="ECO:0007669"/>
    <property type="project" value="UniProtKB-SubCell"/>
</dbReference>
<dbReference type="InterPro" id="IPR035897">
    <property type="entry name" value="Toll_tir_struct_dom_sf"/>
</dbReference>
<protein>
    <recommendedName>
        <fullName evidence="7">Myeloid differentiation primary response protein MyD88</fullName>
    </recommendedName>
</protein>
<sequence>MACCDKSEVDLWTVPLIALNVSVRKKLELYLNPRNMVAADWMVVAETMDFNYLEIQNYEATNNPTRKVLEGWQARSTDASVGRLLSVLTEVERKDIVEDLRPLIDEDVRKYCESLKKKKSEPPVQVNDIDSCVPRDRVGLTLEDDPDGAPELFDAFICYCQSDFEFVHEMIRQLEQTEYKLKLCVFDRDVLPGSCVWTITSELIEKRCKRMVVVISDEYLDSDACDFQTKFALSLCPGARNKRLIPVIYKSMAKPFPSILRFLTICDYTRPCTQAWFWIRLAKALSQP</sequence>
<dbReference type="Pfam" id="PF13676">
    <property type="entry name" value="TIR_2"/>
    <property type="match status" value="1"/>
</dbReference>
<evidence type="ECO:0000256" key="7">
    <source>
        <dbReference type="PIRNR" id="PIRNR037756"/>
    </source>
</evidence>
<proteinExistence type="evidence at transcript level"/>
<dbReference type="GO" id="GO:0035325">
    <property type="term" value="F:Toll-like receptor binding"/>
    <property type="evidence" value="ECO:0007669"/>
    <property type="project" value="TreeGrafter"/>
</dbReference>
<evidence type="ECO:0000259" key="8">
    <source>
        <dbReference type="PROSITE" id="PS50017"/>
    </source>
</evidence>
<dbReference type="AlphaFoldDB" id="H9C1E7"/>
<keyword evidence="3" id="KW-0399">Innate immunity</keyword>
<dbReference type="SUPFAM" id="SSF52200">
    <property type="entry name" value="Toll/Interleukin receptor TIR domain"/>
    <property type="match status" value="1"/>
</dbReference>
<dbReference type="SMR" id="H9C1E7"/>
<dbReference type="EMBL" id="JQ178356">
    <property type="protein sequence ID" value="AFE85502.1"/>
    <property type="molecule type" value="mRNA"/>
</dbReference>
<dbReference type="InterPro" id="IPR000157">
    <property type="entry name" value="TIR_dom"/>
</dbReference>
<evidence type="ECO:0000313" key="10">
    <source>
        <dbReference type="EMBL" id="AFE85502.1"/>
    </source>
</evidence>
<dbReference type="GO" id="GO:0008063">
    <property type="term" value="P:Toll signaling pathway"/>
    <property type="evidence" value="ECO:0007669"/>
    <property type="project" value="TreeGrafter"/>
</dbReference>
<dbReference type="CDD" id="cd08312">
    <property type="entry name" value="Death_MyD88"/>
    <property type="match status" value="1"/>
</dbReference>
<dbReference type="InterPro" id="IPR011029">
    <property type="entry name" value="DEATH-like_dom_sf"/>
</dbReference>
<dbReference type="PANTHER" id="PTHR15079:SF3">
    <property type="entry name" value="MYELOID DIFFERENTIATION PRIMARY RESPONSE PROTEIN MYD88"/>
    <property type="match status" value="1"/>
</dbReference>
<evidence type="ECO:0000256" key="3">
    <source>
        <dbReference type="ARBA" id="ARBA00022588"/>
    </source>
</evidence>
<dbReference type="PIRSF" id="PIRSF037756">
    <property type="entry name" value="MyD88"/>
    <property type="match status" value="1"/>
</dbReference>
<comment type="subcellular location">
    <subcellularLocation>
        <location evidence="1 7">Cytoplasm</location>
    </subcellularLocation>
</comment>
<dbReference type="GO" id="GO:0002755">
    <property type="term" value="P:MyD88-dependent toll-like receptor signaling pathway"/>
    <property type="evidence" value="ECO:0007669"/>
    <property type="project" value="InterPro"/>
</dbReference>
<dbReference type="Gene3D" id="1.10.533.10">
    <property type="entry name" value="Death Domain, Fas"/>
    <property type="match status" value="1"/>
</dbReference>
<keyword evidence="2 7" id="KW-0963">Cytoplasm</keyword>
<feature type="domain" description="TIR" evidence="9">
    <location>
        <begin position="151"/>
        <end position="285"/>
    </location>
</feature>
<dbReference type="GO" id="GO:0045087">
    <property type="term" value="P:innate immune response"/>
    <property type="evidence" value="ECO:0007669"/>
    <property type="project" value="UniProtKB-KW"/>
</dbReference>
<dbReference type="InterPro" id="IPR034249">
    <property type="entry name" value="MyD88_Death"/>
</dbReference>
<accession>H9C1E7</accession>
<feature type="domain" description="Death" evidence="8">
    <location>
        <begin position="26"/>
        <end position="104"/>
    </location>
</feature>
<reference evidence="10" key="1">
    <citation type="journal article" date="2012" name="Fish Physiol. Biochem.">
        <title>Characterization, genomic organization, and expression profiles of MyD88, a key adaptor molecule in the TLR signaling pathways in miiuy croaker (Miichthys miiuy).</title>
        <authorList>
            <person name="Tang D."/>
            <person name="Gao Y."/>
            <person name="Wang R."/>
            <person name="Sun Y."/>
            <person name="Xu T."/>
        </authorList>
    </citation>
    <scope>NUCLEOTIDE SEQUENCE</scope>
</reference>
<evidence type="ECO:0000313" key="11">
    <source>
        <dbReference type="EMBL" id="AFE85503.1"/>
    </source>
</evidence>